<sequence>LNLCFLRMCLQADGQTQKVQGQKKNSSCACAVDPNLWSFPAVKYEAVLQKVESCEVSLDTMMEQVNLSSQRLPEMQALVDNLTARLEPHQYLHDRGLYTSLSLRQMVEELSELDTNVGAIHSQQNNAQTRTLTKETIKEKLRYLKNRAESCKSIPKPYRGRDRHCLKGLITSISDPVVTKISSYGKSYTSGSWGQQAQMDSEGQKNSYWVQPLVNNQISGNTLRVYQTYEDFMASAKYEDFTIASSHTHANSIEGPSAVLYGEALYYHCYNTPDVCRYDLKTNAVKRVTLPGTGVGFHNKFQYCYYECRPYSDVDVEADERGLWAIYATVGNHGNIVVSRLDWNAVN</sequence>
<gene>
    <name evidence="1" type="ORF">GBF38_020849</name>
</gene>
<feature type="non-terminal residue" evidence="1">
    <location>
        <position position="347"/>
    </location>
</feature>
<dbReference type="Proteomes" id="UP000805704">
    <property type="component" value="Chromosome 12"/>
</dbReference>
<reference evidence="1" key="1">
    <citation type="submission" date="2020-04" db="EMBL/GenBank/DDBJ databases">
        <title>A chromosome-scale assembly and high-density genetic map of the yellow drum (Nibea albiflora) genome.</title>
        <authorList>
            <person name="Xu D."/>
            <person name="Zhang W."/>
            <person name="Chen R."/>
            <person name="Tan P."/>
            <person name="Wang L."/>
            <person name="Song H."/>
            <person name="Tian L."/>
            <person name="Zhu Q."/>
            <person name="Wang B."/>
        </authorList>
    </citation>
    <scope>NUCLEOTIDE SEQUENCE</scope>
    <source>
        <strain evidence="1">ZJHYS-2018</strain>
    </source>
</reference>
<proteinExistence type="predicted"/>
<comment type="caution">
    <text evidence="1">The sequence shown here is derived from an EMBL/GenBank/DDBJ whole genome shotgun (WGS) entry which is preliminary data.</text>
</comment>
<feature type="non-terminal residue" evidence="1">
    <location>
        <position position="1"/>
    </location>
</feature>
<protein>
    <submittedName>
        <fullName evidence="1">Olfactomedin</fullName>
    </submittedName>
</protein>
<accession>A0ACB7FFU4</accession>
<evidence type="ECO:0000313" key="2">
    <source>
        <dbReference type="Proteomes" id="UP000805704"/>
    </source>
</evidence>
<dbReference type="EMBL" id="CM024800">
    <property type="protein sequence ID" value="KAG8012900.1"/>
    <property type="molecule type" value="Genomic_DNA"/>
</dbReference>
<evidence type="ECO:0000313" key="1">
    <source>
        <dbReference type="EMBL" id="KAG8012900.1"/>
    </source>
</evidence>
<name>A0ACB7FFU4_NIBAL</name>
<organism evidence="1 2">
    <name type="scientific">Nibea albiflora</name>
    <name type="common">Yellow drum</name>
    <name type="synonym">Corvina albiflora</name>
    <dbReference type="NCBI Taxonomy" id="240163"/>
    <lineage>
        <taxon>Eukaryota</taxon>
        <taxon>Metazoa</taxon>
        <taxon>Chordata</taxon>
        <taxon>Craniata</taxon>
        <taxon>Vertebrata</taxon>
        <taxon>Euteleostomi</taxon>
        <taxon>Actinopterygii</taxon>
        <taxon>Neopterygii</taxon>
        <taxon>Teleostei</taxon>
        <taxon>Neoteleostei</taxon>
        <taxon>Acanthomorphata</taxon>
        <taxon>Eupercaria</taxon>
        <taxon>Sciaenidae</taxon>
        <taxon>Nibea</taxon>
    </lineage>
</organism>
<keyword evidence="2" id="KW-1185">Reference proteome</keyword>